<dbReference type="Gene3D" id="3.90.920.10">
    <property type="entry name" value="DNA primase, PRIM domain"/>
    <property type="match status" value="1"/>
</dbReference>
<feature type="domain" description="DNA ligase D polymerase" evidence="1">
    <location>
        <begin position="33"/>
        <end position="300"/>
    </location>
</feature>
<dbReference type="EC" id="6.5.1.1" evidence="2"/>
<dbReference type="PANTHER" id="PTHR42705:SF2">
    <property type="entry name" value="BIFUNCTIONAL NON-HOMOLOGOUS END JOINING PROTEIN LIGD"/>
    <property type="match status" value="1"/>
</dbReference>
<dbReference type="AlphaFoldDB" id="A0A921JQK6"/>
<gene>
    <name evidence="2" type="primary">ligD</name>
    <name evidence="2" type="ORF">K8V15_04145</name>
</gene>
<reference evidence="2" key="1">
    <citation type="journal article" date="2021" name="PeerJ">
        <title>Extensive microbial diversity within the chicken gut microbiome revealed by metagenomics and culture.</title>
        <authorList>
            <person name="Gilroy R."/>
            <person name="Ravi A."/>
            <person name="Getino M."/>
            <person name="Pursley I."/>
            <person name="Horton D.L."/>
            <person name="Alikhan N.F."/>
            <person name="Baker D."/>
            <person name="Gharbi K."/>
            <person name="Hall N."/>
            <person name="Watson M."/>
            <person name="Adriaenssens E.M."/>
            <person name="Foster-Nyarko E."/>
            <person name="Jarju S."/>
            <person name="Secka A."/>
            <person name="Antonio M."/>
            <person name="Oren A."/>
            <person name="Chaudhuri R.R."/>
            <person name="La Ragione R."/>
            <person name="Hildebrand F."/>
            <person name="Pallen M.J."/>
        </authorList>
    </citation>
    <scope>NUCLEOTIDE SEQUENCE</scope>
    <source>
        <strain evidence="2">ChiGjej3B3-7470</strain>
    </source>
</reference>
<evidence type="ECO:0000313" key="2">
    <source>
        <dbReference type="EMBL" id="HJE51157.1"/>
    </source>
</evidence>
<reference evidence="2" key="2">
    <citation type="submission" date="2021-09" db="EMBL/GenBank/DDBJ databases">
        <authorList>
            <person name="Gilroy R."/>
        </authorList>
    </citation>
    <scope>NUCLEOTIDE SEQUENCE</scope>
    <source>
        <strain evidence="2">ChiGjej3B3-7470</strain>
    </source>
</reference>
<dbReference type="GO" id="GO:0003910">
    <property type="term" value="F:DNA ligase (ATP) activity"/>
    <property type="evidence" value="ECO:0007669"/>
    <property type="project" value="UniProtKB-EC"/>
</dbReference>
<dbReference type="NCBIfam" id="TIGR02778">
    <property type="entry name" value="ligD_pol"/>
    <property type="match status" value="1"/>
</dbReference>
<evidence type="ECO:0000313" key="3">
    <source>
        <dbReference type="Proteomes" id="UP000712713"/>
    </source>
</evidence>
<keyword evidence="2" id="KW-0436">Ligase</keyword>
<proteinExistence type="predicted"/>
<name>A0A921JQK6_9ACTN</name>
<dbReference type="Pfam" id="PF21686">
    <property type="entry name" value="LigD_Prim-Pol"/>
    <property type="match status" value="1"/>
</dbReference>
<evidence type="ECO:0000259" key="1">
    <source>
        <dbReference type="Pfam" id="PF21686"/>
    </source>
</evidence>
<dbReference type="InterPro" id="IPR052171">
    <property type="entry name" value="NHEJ_LigD"/>
</dbReference>
<organism evidence="2 3">
    <name type="scientific">Tessaracoccus flavescens</name>
    <dbReference type="NCBI Taxonomy" id="399497"/>
    <lineage>
        <taxon>Bacteria</taxon>
        <taxon>Bacillati</taxon>
        <taxon>Actinomycetota</taxon>
        <taxon>Actinomycetes</taxon>
        <taxon>Propionibacteriales</taxon>
        <taxon>Propionibacteriaceae</taxon>
        <taxon>Tessaracoccus</taxon>
    </lineage>
</organism>
<dbReference type="PANTHER" id="PTHR42705">
    <property type="entry name" value="BIFUNCTIONAL NON-HOMOLOGOUS END JOINING PROTEIN LIGD"/>
    <property type="match status" value="1"/>
</dbReference>
<accession>A0A921JQK6</accession>
<dbReference type="InterPro" id="IPR014145">
    <property type="entry name" value="LigD_pol_dom"/>
</dbReference>
<comment type="caution">
    <text evidence="2">The sequence shown here is derived from an EMBL/GenBank/DDBJ whole genome shotgun (WGS) entry which is preliminary data.</text>
</comment>
<dbReference type="Proteomes" id="UP000712713">
    <property type="component" value="Unassembled WGS sequence"/>
</dbReference>
<protein>
    <submittedName>
        <fullName evidence="2">Non-homologous end-joining DNA ligase</fullName>
        <ecNumber evidence="2">6.5.1.1</ecNumber>
    </submittedName>
</protein>
<sequence length="317" mass="33821">MAELSETRVSTEVDGLPLSLSNLDKPLFPSGFTKGELIAYYVEIADVILPHLADRAITRVRFPNGTGEASFYEKNVPAGAPEWVETKQVATSSEPITYVTASRRADLVWLANLKAVELHTPQWRFSEATDNGDGYVLEGPGEPLATTLVVDLDPGPGITPADSARGAIIAATTLAEAGLEAFAKSSGNKGLQLSVPIAPTPASEVFAFAQSLAKHLARSHPKLFVATMSKDARTGLIFVDFAQNYAARNTITAYSVRGLDSPSVATPLTWEEVAALTADTPVRVSPSEMLERVQTHGDLWADQLPTPASPPLPEPFA</sequence>
<dbReference type="EMBL" id="DYZF01000099">
    <property type="protein sequence ID" value="HJE51157.1"/>
    <property type="molecule type" value="Genomic_DNA"/>
</dbReference>
<dbReference type="CDD" id="cd04861">
    <property type="entry name" value="LigD_Pol_like"/>
    <property type="match status" value="1"/>
</dbReference>